<evidence type="ECO:0000259" key="7">
    <source>
        <dbReference type="SMART" id="SM00746"/>
    </source>
</evidence>
<comment type="function">
    <text evidence="5">Binds to the 23S rRNA.</text>
</comment>
<dbReference type="CDD" id="cd00472">
    <property type="entry name" value="Ribosomal_L24e_L24"/>
    <property type="match status" value="1"/>
</dbReference>
<feature type="domain" description="TRASH" evidence="7">
    <location>
        <begin position="7"/>
        <end position="45"/>
    </location>
</feature>
<comment type="similarity">
    <text evidence="1 5">Belongs to the eukaryotic ribosomal protein eL24 family.</text>
</comment>
<dbReference type="GO" id="GO:1990904">
    <property type="term" value="C:ribonucleoprotein complex"/>
    <property type="evidence" value="ECO:0007669"/>
    <property type="project" value="UniProtKB-KW"/>
</dbReference>
<organism evidence="8 9">
    <name type="scientific">Natrarchaeobius chitinivorans</name>
    <dbReference type="NCBI Taxonomy" id="1679083"/>
    <lineage>
        <taxon>Archaea</taxon>
        <taxon>Methanobacteriati</taxon>
        <taxon>Methanobacteriota</taxon>
        <taxon>Stenosarchaea group</taxon>
        <taxon>Halobacteria</taxon>
        <taxon>Halobacteriales</taxon>
        <taxon>Natrialbaceae</taxon>
        <taxon>Natrarchaeobius</taxon>
    </lineage>
</organism>
<dbReference type="InterPro" id="IPR000988">
    <property type="entry name" value="Ribosomal_eL24-rel_N"/>
</dbReference>
<dbReference type="PROSITE" id="PS01073">
    <property type="entry name" value="RIBOSOMAL_L24E"/>
    <property type="match status" value="1"/>
</dbReference>
<keyword evidence="2" id="KW-0479">Metal-binding</keyword>
<evidence type="ECO:0000313" key="8">
    <source>
        <dbReference type="EMBL" id="RQH00064.1"/>
    </source>
</evidence>
<dbReference type="InterPro" id="IPR023442">
    <property type="entry name" value="Ribosomal_eL24_CS"/>
</dbReference>
<feature type="region of interest" description="Disordered" evidence="6">
    <location>
        <begin position="37"/>
        <end position="182"/>
    </location>
</feature>
<dbReference type="SUPFAM" id="SSF57716">
    <property type="entry name" value="Glucocorticoid receptor-like (DNA-binding domain)"/>
    <property type="match status" value="1"/>
</dbReference>
<dbReference type="GO" id="GO:0008270">
    <property type="term" value="F:zinc ion binding"/>
    <property type="evidence" value="ECO:0007669"/>
    <property type="project" value="UniProtKB-KW"/>
</dbReference>
<dbReference type="GO" id="GO:0003735">
    <property type="term" value="F:structural constituent of ribosome"/>
    <property type="evidence" value="ECO:0007669"/>
    <property type="project" value="InterPro"/>
</dbReference>
<feature type="compositionally biased region" description="Acidic residues" evidence="6">
    <location>
        <begin position="67"/>
        <end position="182"/>
    </location>
</feature>
<dbReference type="InterPro" id="IPR011017">
    <property type="entry name" value="TRASH_dom"/>
</dbReference>
<keyword evidence="9" id="KW-1185">Reference proteome</keyword>
<dbReference type="HAMAP" id="MF_00773">
    <property type="entry name" value="Ribosomal_eL24"/>
    <property type="match status" value="1"/>
</dbReference>
<proteinExistence type="inferred from homology"/>
<evidence type="ECO:0000313" key="9">
    <source>
        <dbReference type="Proteomes" id="UP000281431"/>
    </source>
</evidence>
<dbReference type="NCBIfam" id="NF034186">
    <property type="entry name" value="PRK14891.1-1"/>
    <property type="match status" value="1"/>
</dbReference>
<dbReference type="InterPro" id="IPR038630">
    <property type="entry name" value="L24e/L24_sf"/>
</dbReference>
<evidence type="ECO:0000256" key="4">
    <source>
        <dbReference type="ARBA" id="ARBA00023274"/>
    </source>
</evidence>
<dbReference type="AlphaFoldDB" id="A0A3N6M8M8"/>
<evidence type="ECO:0000256" key="5">
    <source>
        <dbReference type="HAMAP-Rule" id="MF_00773"/>
    </source>
</evidence>
<keyword evidence="4 5" id="KW-0687">Ribonucleoprotein</keyword>
<evidence type="ECO:0000256" key="1">
    <source>
        <dbReference type="ARBA" id="ARBA00005647"/>
    </source>
</evidence>
<dbReference type="Gene3D" id="2.30.170.20">
    <property type="entry name" value="Ribosomal protein L24e"/>
    <property type="match status" value="1"/>
</dbReference>
<keyword evidence="2" id="KW-0862">Zinc</keyword>
<dbReference type="InterPro" id="IPR055345">
    <property type="entry name" value="Ribosomal_eL24-rel_arc"/>
</dbReference>
<feature type="compositionally biased region" description="Basic and acidic residues" evidence="6">
    <location>
        <begin position="37"/>
        <end position="51"/>
    </location>
</feature>
<keyword evidence="5" id="KW-0694">RNA-binding</keyword>
<comment type="caution">
    <text evidence="5">Lacks conserved residue(s) required for the propagation of feature annotation.</text>
</comment>
<dbReference type="Pfam" id="PF01246">
    <property type="entry name" value="Ribosomal_L24e"/>
    <property type="match status" value="1"/>
</dbReference>
<evidence type="ECO:0000256" key="6">
    <source>
        <dbReference type="SAM" id="MobiDB-lite"/>
    </source>
</evidence>
<reference evidence="8 9" key="1">
    <citation type="submission" date="2018-10" db="EMBL/GenBank/DDBJ databases">
        <title>Natrarchaeobius chitinivorans gen. nov., sp. nov., and Natrarchaeobius haloalkaliphilus sp. nov., alkaliphilic, chitin-utilizing haloarchaea from hypersaline alkaline lakes.</title>
        <authorList>
            <person name="Sorokin D.Y."/>
            <person name="Elcheninov A.G."/>
            <person name="Kostrikina N.A."/>
            <person name="Bale N.J."/>
            <person name="Sinninghe Damste J.S."/>
            <person name="Khijniak T.V."/>
            <person name="Kublanov I.V."/>
            <person name="Toshchakov S.V."/>
        </authorList>
    </citation>
    <scope>NUCLEOTIDE SEQUENCE [LARGE SCALE GENOMIC DNA]</scope>
    <source>
        <strain evidence="8 9">AArcht7</strain>
    </source>
</reference>
<protein>
    <recommendedName>
        <fullName evidence="5">Large ribosomal subunit protein eL24</fullName>
    </recommendedName>
</protein>
<keyword evidence="3 5" id="KW-0689">Ribosomal protein</keyword>
<keyword evidence="2" id="KW-0863">Zinc-finger</keyword>
<name>A0A3N6M8M8_NATCH</name>
<dbReference type="GO" id="GO:0019843">
    <property type="term" value="F:rRNA binding"/>
    <property type="evidence" value="ECO:0007669"/>
    <property type="project" value="UniProtKB-UniRule"/>
</dbReference>
<dbReference type="SMART" id="SM00746">
    <property type="entry name" value="TRASH"/>
    <property type="match status" value="1"/>
</dbReference>
<dbReference type="GO" id="GO:0006412">
    <property type="term" value="P:translation"/>
    <property type="evidence" value="ECO:0007669"/>
    <property type="project" value="UniProtKB-UniRule"/>
</dbReference>
<comment type="caution">
    <text evidence="8">The sequence shown here is derived from an EMBL/GenBank/DDBJ whole genome shotgun (WGS) entry which is preliminary data.</text>
</comment>
<keyword evidence="5" id="KW-0699">rRNA-binding</keyword>
<sequence length="182" mass="19845">MVEKRTCDYTGEEIEPGTGIMYVRNDGTVLHFVDSKAEKNYKLGREPRDLEWTAEGRAGKGPVEVDATADEEADQDEVVEADADEDLEPETAIDDDADDETEPAGDEDVAESEPLEGEAEEADDGDLEDVEDESVEDEAEEADDGDLEDTEGGEEDAEDGSDADEVAESEASDEEDEEDEDR</sequence>
<dbReference type="EMBL" id="REFZ01000007">
    <property type="protein sequence ID" value="RQH00064.1"/>
    <property type="molecule type" value="Genomic_DNA"/>
</dbReference>
<dbReference type="Proteomes" id="UP000281431">
    <property type="component" value="Unassembled WGS sequence"/>
</dbReference>
<dbReference type="OrthoDB" id="55506at2157"/>
<evidence type="ECO:0000256" key="2">
    <source>
        <dbReference type="ARBA" id="ARBA00022771"/>
    </source>
</evidence>
<accession>A0A3N6M8M8</accession>
<evidence type="ECO:0000256" key="3">
    <source>
        <dbReference type="ARBA" id="ARBA00022980"/>
    </source>
</evidence>
<dbReference type="GO" id="GO:0005840">
    <property type="term" value="C:ribosome"/>
    <property type="evidence" value="ECO:0007669"/>
    <property type="project" value="UniProtKB-KW"/>
</dbReference>
<gene>
    <name evidence="5" type="primary">rpl24e</name>
    <name evidence="8" type="ORF">EA472_12700</name>
</gene>
<comment type="subunit">
    <text evidence="5">Part of the 50S ribosomal subunit. Forms a cluster with proteins L3 and L14.</text>
</comment>